<evidence type="ECO:0000313" key="1">
    <source>
        <dbReference type="EMBL" id="KAK9844715.1"/>
    </source>
</evidence>
<proteinExistence type="predicted"/>
<comment type="caution">
    <text evidence="1">The sequence shown here is derived from an EMBL/GenBank/DDBJ whole genome shotgun (WGS) entry which is preliminary data.</text>
</comment>
<evidence type="ECO:0000313" key="2">
    <source>
        <dbReference type="Proteomes" id="UP001438707"/>
    </source>
</evidence>
<gene>
    <name evidence="1" type="ORF">WJX74_005855</name>
</gene>
<dbReference type="EMBL" id="JALJOS010000001">
    <property type="protein sequence ID" value="KAK9844715.1"/>
    <property type="molecule type" value="Genomic_DNA"/>
</dbReference>
<dbReference type="AlphaFoldDB" id="A0AAW1SFV7"/>
<keyword evidence="2" id="KW-1185">Reference proteome</keyword>
<dbReference type="Proteomes" id="UP001438707">
    <property type="component" value="Unassembled WGS sequence"/>
</dbReference>
<accession>A0AAW1SFV7</accession>
<dbReference type="InterPro" id="IPR036915">
    <property type="entry name" value="Cyclin-like_sf"/>
</dbReference>
<organism evidence="1 2">
    <name type="scientific">Apatococcus lobatus</name>
    <dbReference type="NCBI Taxonomy" id="904363"/>
    <lineage>
        <taxon>Eukaryota</taxon>
        <taxon>Viridiplantae</taxon>
        <taxon>Chlorophyta</taxon>
        <taxon>core chlorophytes</taxon>
        <taxon>Trebouxiophyceae</taxon>
        <taxon>Chlorellales</taxon>
        <taxon>Chlorellaceae</taxon>
        <taxon>Apatococcus</taxon>
    </lineage>
</organism>
<reference evidence="1 2" key="1">
    <citation type="journal article" date="2024" name="Nat. Commun.">
        <title>Phylogenomics reveals the evolutionary origins of lichenization in chlorophyte algae.</title>
        <authorList>
            <person name="Puginier C."/>
            <person name="Libourel C."/>
            <person name="Otte J."/>
            <person name="Skaloud P."/>
            <person name="Haon M."/>
            <person name="Grisel S."/>
            <person name="Petersen M."/>
            <person name="Berrin J.G."/>
            <person name="Delaux P.M."/>
            <person name="Dal Grande F."/>
            <person name="Keller J."/>
        </authorList>
    </citation>
    <scope>NUCLEOTIDE SEQUENCE [LARGE SCALE GENOMIC DNA]</scope>
    <source>
        <strain evidence="1 2">SAG 2145</strain>
    </source>
</reference>
<name>A0AAW1SFV7_9CHLO</name>
<sequence>MVPCNPNLHELLGAARLARPDQGSCKATGPTVAFTYHMSRPEPAHDIPTVCLSSFQHSGSQKRKAQLTCDRLPEAVAYSHPRLKHAAASCRPTPSSDSAVSSTLELAQSRLFLQGTTPTSAFERPVLAYHGGGLQKRPRTADVPASRQVQHWTPVDAAKPQQPCASAAADSSAPLEHQQQGLAQHPALACRTAAQLQRSSGNFQLSQVPHMADTKLQQLDATSFQERHHNCSSNSSAASMLRQCSVGGAVCNLFPQPESDPSGNTGSHFAAPAPRRAASAACGAHDLTATASRAAAAIDMQQSSVTHPHPCNTSAHVAYTQSSVTSHPIAWKCSRPADPQLQLQQTVAHSKPLLPAHSFALDCSRSAVLHPQLQQGLPYAGQQRVHAGHTSQSAGMPWGPSMMIVELIGKCACMLDLEQIDTVKLTIHLYGRIRSQVTSRKVVVEGRVVGMPLLLAGCLWIASKLEEGRKRIPSTTKMAALASTDRDLIAAVEVHLMDLLSWQPLFGWHSP</sequence>
<protein>
    <submittedName>
        <fullName evidence="1">Uncharacterized protein</fullName>
    </submittedName>
</protein>
<dbReference type="SUPFAM" id="SSF47954">
    <property type="entry name" value="Cyclin-like"/>
    <property type="match status" value="1"/>
</dbReference>